<gene>
    <name evidence="4" type="ORF">BBG48_001090</name>
    <name evidence="5" type="ORF">FL857_07415</name>
</gene>
<dbReference type="Proteomes" id="UP000093352">
    <property type="component" value="Unassembled WGS sequence"/>
</dbReference>
<reference evidence="4 6" key="1">
    <citation type="journal article" date="2016" name="Genome Announc.">
        <title>Draft Genome Sequence of Criibacterium bergeronii gen. nov., sp. nov., Strain CCRI-22567T, Isolated from a Vaginal Sample from a Woman with Bacterial Vaginosis.</title>
        <authorList>
            <person name="Maheux A.F."/>
            <person name="Berube E."/>
            <person name="Boudreau D.K."/>
            <person name="Raymond F."/>
            <person name="Corbeil J."/>
            <person name="Roy P.H."/>
            <person name="Boissinot M."/>
            <person name="Omar R.F."/>
        </authorList>
    </citation>
    <scope>NUCLEOTIDE SEQUENCE [LARGE SCALE GENOMIC DNA]</scope>
    <source>
        <strain evidence="4 6">CCRI-22567</strain>
    </source>
</reference>
<dbReference type="EMBL" id="VJXW01000010">
    <property type="protein sequence ID" value="TRW25441.1"/>
    <property type="molecule type" value="Genomic_DNA"/>
</dbReference>
<dbReference type="GO" id="GO:0016020">
    <property type="term" value="C:membrane"/>
    <property type="evidence" value="ECO:0007669"/>
    <property type="project" value="GOC"/>
</dbReference>
<reference evidence="4" key="2">
    <citation type="submission" date="2018-07" db="EMBL/GenBank/DDBJ databases">
        <authorList>
            <person name="Quirk P.G."/>
            <person name="Krulwich T.A."/>
        </authorList>
    </citation>
    <scope>NUCLEOTIDE SEQUENCE</scope>
    <source>
        <strain evidence="4">CCRI-22567</strain>
    </source>
</reference>
<organism evidence="4 6">
    <name type="scientific">Criibacterium bergeronii</name>
    <dbReference type="NCBI Taxonomy" id="1871336"/>
    <lineage>
        <taxon>Bacteria</taxon>
        <taxon>Bacillati</taxon>
        <taxon>Bacillota</taxon>
        <taxon>Clostridia</taxon>
        <taxon>Peptostreptococcales</taxon>
        <taxon>Filifactoraceae</taxon>
        <taxon>Criibacterium</taxon>
    </lineage>
</organism>
<evidence type="ECO:0000256" key="1">
    <source>
        <dbReference type="ARBA" id="ARBA00022723"/>
    </source>
</evidence>
<evidence type="ECO:0000313" key="6">
    <source>
        <dbReference type="Proteomes" id="UP000093352"/>
    </source>
</evidence>
<dbReference type="PANTHER" id="PTHR31302">
    <property type="entry name" value="TRANSMEMBRANE PROTEIN WITH METALLOPHOSPHOESTERASE DOMAIN-RELATED"/>
    <property type="match status" value="1"/>
</dbReference>
<proteinExistence type="predicted"/>
<dbReference type="AlphaFoldDB" id="A0A371IPC9"/>
<dbReference type="GO" id="GO:0008758">
    <property type="term" value="F:UDP-2,3-diacylglucosamine hydrolase activity"/>
    <property type="evidence" value="ECO:0007669"/>
    <property type="project" value="TreeGrafter"/>
</dbReference>
<sequence length="280" mass="32674">MKYTKHLLLGGIFATFLGIFLYKQNNDIEVSTHEFYHEKIPKDFDNYKILQISDLHSKNFGRHNKKLLDIIDALSPNIIVVTGDIYYSYKDKIKHSLALLKKLAKKYPVYFVTGNHEQRDKNWKMHKLNLKTYGVNIIDEKTVRLKFNSAQIQLAGLKDPSFYHYQHRYKIFPKKIKTLYAKLDKNLFNVLLSHRPDKMEHYAQSGFDLVLSGHAHGGQIRLFNKGLIAPSEGFFPKFTSGLYKQNQTSMIVSRGLGRTIFFTRLFNKPELILVKLKNCK</sequence>
<reference evidence="5 7" key="3">
    <citation type="submission" date="2019-07" db="EMBL/GenBank/DDBJ databases">
        <title>Criibacterium bergeronii gen. nov., sp. nov. isolated from human clinical samples.</title>
        <authorList>
            <person name="Maheux A.F."/>
            <person name="Boudreau D.K."/>
            <person name="Berube E."/>
            <person name="Brodeur S."/>
            <person name="Bernard K.A."/>
            <person name="Abed J.Y."/>
            <person name="Ducrey E."/>
            <person name="Guay E.F."/>
            <person name="Raymond F."/>
            <person name="Corbeil J."/>
            <person name="Domingo M.-C."/>
            <person name="Roy P.H."/>
            <person name="Boissinot M."/>
            <person name="Tocheva E.I."/>
            <person name="Omar R.F."/>
        </authorList>
    </citation>
    <scope>NUCLEOTIDE SEQUENCE [LARGE SCALE GENOMIC DNA]</scope>
    <source>
        <strain evidence="5 7">CCRI-24246</strain>
    </source>
</reference>
<evidence type="ECO:0000256" key="2">
    <source>
        <dbReference type="ARBA" id="ARBA00022801"/>
    </source>
</evidence>
<keyword evidence="6" id="KW-1185">Reference proteome</keyword>
<keyword evidence="2" id="KW-0378">Hydrolase</keyword>
<dbReference type="InterPro" id="IPR004843">
    <property type="entry name" value="Calcineurin-like_PHP"/>
</dbReference>
<evidence type="ECO:0000313" key="7">
    <source>
        <dbReference type="Proteomes" id="UP000319424"/>
    </source>
</evidence>
<dbReference type="Pfam" id="PF00149">
    <property type="entry name" value="Metallophos"/>
    <property type="match status" value="1"/>
</dbReference>
<dbReference type="Gene3D" id="3.60.21.10">
    <property type="match status" value="1"/>
</dbReference>
<comment type="caution">
    <text evidence="4">The sequence shown here is derived from an EMBL/GenBank/DDBJ whole genome shotgun (WGS) entry which is preliminary data.</text>
</comment>
<dbReference type="InterPro" id="IPR051158">
    <property type="entry name" value="Metallophosphoesterase_sf"/>
</dbReference>
<dbReference type="RefSeq" id="WP_068911759.1">
    <property type="nucleotide sequence ID" value="NZ_MBEW02000001.1"/>
</dbReference>
<protein>
    <submittedName>
        <fullName evidence="4">Metallophosphoesterase</fullName>
    </submittedName>
</protein>
<dbReference type="EMBL" id="MBEW02000001">
    <property type="protein sequence ID" value="RDY22341.1"/>
    <property type="molecule type" value="Genomic_DNA"/>
</dbReference>
<evidence type="ECO:0000313" key="5">
    <source>
        <dbReference type="EMBL" id="TRW25441.1"/>
    </source>
</evidence>
<dbReference type="PANTHER" id="PTHR31302:SF31">
    <property type="entry name" value="PHOSPHODIESTERASE YAEI"/>
    <property type="match status" value="1"/>
</dbReference>
<dbReference type="GO" id="GO:0009245">
    <property type="term" value="P:lipid A biosynthetic process"/>
    <property type="evidence" value="ECO:0007669"/>
    <property type="project" value="TreeGrafter"/>
</dbReference>
<dbReference type="STRING" id="1871336.BBG48_01360"/>
<feature type="domain" description="Calcineurin-like phosphoesterase" evidence="3">
    <location>
        <begin position="48"/>
        <end position="217"/>
    </location>
</feature>
<dbReference type="InterPro" id="IPR029052">
    <property type="entry name" value="Metallo-depent_PP-like"/>
</dbReference>
<dbReference type="GO" id="GO:0046872">
    <property type="term" value="F:metal ion binding"/>
    <property type="evidence" value="ECO:0007669"/>
    <property type="project" value="UniProtKB-KW"/>
</dbReference>
<keyword evidence="1" id="KW-0479">Metal-binding</keyword>
<evidence type="ECO:0000259" key="3">
    <source>
        <dbReference type="Pfam" id="PF00149"/>
    </source>
</evidence>
<evidence type="ECO:0000313" key="4">
    <source>
        <dbReference type="EMBL" id="RDY22341.1"/>
    </source>
</evidence>
<dbReference type="SUPFAM" id="SSF56300">
    <property type="entry name" value="Metallo-dependent phosphatases"/>
    <property type="match status" value="1"/>
</dbReference>
<dbReference type="Proteomes" id="UP000319424">
    <property type="component" value="Unassembled WGS sequence"/>
</dbReference>
<name>A0A371IPC9_9FIRM</name>
<dbReference type="OrthoDB" id="9780884at2"/>
<accession>A0A371IPC9</accession>